<evidence type="ECO:0000313" key="2">
    <source>
        <dbReference type="EMBL" id="TRY71890.1"/>
    </source>
</evidence>
<feature type="region of interest" description="Disordered" evidence="1">
    <location>
        <begin position="43"/>
        <end position="211"/>
    </location>
</feature>
<dbReference type="EMBL" id="VCGU01000008">
    <property type="protein sequence ID" value="TRY71890.1"/>
    <property type="molecule type" value="Genomic_DNA"/>
</dbReference>
<feature type="compositionally biased region" description="Basic and acidic residues" evidence="1">
    <location>
        <begin position="174"/>
        <end position="186"/>
    </location>
</feature>
<feature type="compositionally biased region" description="Basic residues" evidence="1">
    <location>
        <begin position="124"/>
        <end position="135"/>
    </location>
</feature>
<proteinExistence type="predicted"/>
<dbReference type="AlphaFoldDB" id="A0A553P2L5"/>
<feature type="compositionally biased region" description="Polar residues" evidence="1">
    <location>
        <begin position="140"/>
        <end position="149"/>
    </location>
</feature>
<sequence>MSGSTQSPWSTPSKSEYQFGEGFIQLKDDGEFQKFDQGLVDEILERELPDGQASSEDHLDSFSENSDQRRSSWSKAPKVKVKDAAPPPRQLNKYKVSHSPTKLKNGKVMPVPILKARSQSLDHRSKKTPGGKSKGKLPYGSQTNLNRKSPNLEESSEASSENSRVPTVVCSGSSERKSPPSCDRKSQGQQPSQSSKDSPKKSPRKSRKKARDIIELVDPFNQIRSDDVRRWEKEIRTTAKIDVEASDLAASLAFTNAFVLKLNQIAKQGLLNRNVVFRVGAYISKYRIEDADWKKSLNSFFSFARQLASVREGLGTLEQKETFDLEDRVPPRPATAKPKDPDFYDFKDDNLAKDYRKLWEEYHALKTASTDQ</sequence>
<reference evidence="2 3" key="1">
    <citation type="journal article" date="2018" name="Nat. Ecol. Evol.">
        <title>Genomic signatures of mitonuclear coevolution across populations of Tigriopus californicus.</title>
        <authorList>
            <person name="Barreto F.S."/>
            <person name="Watson E.T."/>
            <person name="Lima T.G."/>
            <person name="Willett C.S."/>
            <person name="Edmands S."/>
            <person name="Li W."/>
            <person name="Burton R.S."/>
        </authorList>
    </citation>
    <scope>NUCLEOTIDE SEQUENCE [LARGE SCALE GENOMIC DNA]</scope>
    <source>
        <strain evidence="2 3">San Diego</strain>
    </source>
</reference>
<feature type="compositionally biased region" description="Basic residues" evidence="1">
    <location>
        <begin position="201"/>
        <end position="210"/>
    </location>
</feature>
<name>A0A553P2L5_TIGCA</name>
<feature type="non-terminal residue" evidence="2">
    <location>
        <position position="372"/>
    </location>
</feature>
<comment type="caution">
    <text evidence="2">The sequence shown here is derived from an EMBL/GenBank/DDBJ whole genome shotgun (WGS) entry which is preliminary data.</text>
</comment>
<protein>
    <submittedName>
        <fullName evidence="2">Uncharacterized protein</fullName>
    </submittedName>
</protein>
<feature type="compositionally biased region" description="Low complexity" evidence="1">
    <location>
        <begin position="187"/>
        <end position="196"/>
    </location>
</feature>
<feature type="compositionally biased region" description="Basic and acidic residues" evidence="1">
    <location>
        <begin position="43"/>
        <end position="70"/>
    </location>
</feature>
<evidence type="ECO:0000256" key="1">
    <source>
        <dbReference type="SAM" id="MobiDB-lite"/>
    </source>
</evidence>
<gene>
    <name evidence="2" type="ORF">TCAL_12111</name>
</gene>
<dbReference type="Proteomes" id="UP000318571">
    <property type="component" value="Chromosome 7"/>
</dbReference>
<evidence type="ECO:0000313" key="3">
    <source>
        <dbReference type="Proteomes" id="UP000318571"/>
    </source>
</evidence>
<organism evidence="2 3">
    <name type="scientific">Tigriopus californicus</name>
    <name type="common">Marine copepod</name>
    <dbReference type="NCBI Taxonomy" id="6832"/>
    <lineage>
        <taxon>Eukaryota</taxon>
        <taxon>Metazoa</taxon>
        <taxon>Ecdysozoa</taxon>
        <taxon>Arthropoda</taxon>
        <taxon>Crustacea</taxon>
        <taxon>Multicrustacea</taxon>
        <taxon>Hexanauplia</taxon>
        <taxon>Copepoda</taxon>
        <taxon>Harpacticoida</taxon>
        <taxon>Harpacticidae</taxon>
        <taxon>Tigriopus</taxon>
    </lineage>
</organism>
<keyword evidence="3" id="KW-1185">Reference proteome</keyword>
<accession>A0A553P2L5</accession>